<evidence type="ECO:0000313" key="1">
    <source>
        <dbReference type="EMBL" id="TQE94196.1"/>
    </source>
</evidence>
<comment type="caution">
    <text evidence="1">The sequence shown here is derived from an EMBL/GenBank/DDBJ whole genome shotgun (WGS) entry which is preliminary data.</text>
</comment>
<dbReference type="InterPro" id="IPR011050">
    <property type="entry name" value="Pectin_lyase_fold/virulence"/>
</dbReference>
<proteinExistence type="predicted"/>
<gene>
    <name evidence="1" type="ORF">FKZ61_17610</name>
</gene>
<dbReference type="PANTHER" id="PTHR11319">
    <property type="entry name" value="G PROTEIN-COUPLED RECEPTOR-RELATED"/>
    <property type="match status" value="1"/>
</dbReference>
<accession>A0A540VBQ5</accession>
<organism evidence="1 2">
    <name type="scientific">Litorilinea aerophila</name>
    <dbReference type="NCBI Taxonomy" id="1204385"/>
    <lineage>
        <taxon>Bacteria</taxon>
        <taxon>Bacillati</taxon>
        <taxon>Chloroflexota</taxon>
        <taxon>Caldilineae</taxon>
        <taxon>Caldilineales</taxon>
        <taxon>Caldilineaceae</taxon>
        <taxon>Litorilinea</taxon>
    </lineage>
</organism>
<protein>
    <submittedName>
        <fullName evidence="1">CSLREA domain-containing protein</fullName>
    </submittedName>
</protein>
<dbReference type="EMBL" id="VIGC01000026">
    <property type="protein sequence ID" value="TQE94196.1"/>
    <property type="molecule type" value="Genomic_DNA"/>
</dbReference>
<dbReference type="NCBIfam" id="TIGR04214">
    <property type="entry name" value="CSLREA_Nterm"/>
    <property type="match status" value="1"/>
</dbReference>
<dbReference type="NCBIfam" id="NF041518">
    <property type="entry name" value="choice_anch_Q"/>
    <property type="match status" value="1"/>
</dbReference>
<dbReference type="Proteomes" id="UP000317371">
    <property type="component" value="Unassembled WGS sequence"/>
</dbReference>
<dbReference type="OrthoDB" id="161206at2"/>
<dbReference type="InterPro" id="IPR026457">
    <property type="entry name" value="CSLREA_Nterm"/>
</dbReference>
<dbReference type="InterPro" id="IPR059226">
    <property type="entry name" value="Choice_anch_Q_dom"/>
</dbReference>
<reference evidence="1 2" key="1">
    <citation type="submission" date="2019-06" db="EMBL/GenBank/DDBJ databases">
        <title>Genome sequence of Litorilinea aerophila BAA-2444.</title>
        <authorList>
            <person name="Maclea K.S."/>
            <person name="Maurais E.G."/>
            <person name="Iannazzi L.C."/>
        </authorList>
    </citation>
    <scope>NUCLEOTIDE SEQUENCE [LARGE SCALE GENOMIC DNA]</scope>
    <source>
        <strain evidence="1 2">ATCC BAA-2444</strain>
    </source>
</reference>
<dbReference type="InParanoid" id="A0A540VBQ5"/>
<name>A0A540VBQ5_9CHLR</name>
<dbReference type="RefSeq" id="WP_141611474.1">
    <property type="nucleotide sequence ID" value="NZ_VIGC02000026.1"/>
</dbReference>
<evidence type="ECO:0000313" key="2">
    <source>
        <dbReference type="Proteomes" id="UP000317371"/>
    </source>
</evidence>
<keyword evidence="2" id="KW-1185">Reference proteome</keyword>
<dbReference type="SUPFAM" id="SSF51126">
    <property type="entry name" value="Pectin lyase-like"/>
    <property type="match status" value="1"/>
</dbReference>
<dbReference type="PANTHER" id="PTHR11319:SF35">
    <property type="entry name" value="OUTER MEMBRANE PROTEIN PMPC-RELATED"/>
    <property type="match status" value="1"/>
</dbReference>
<sequence length="888" mass="92766">MAATNASHCVMNLVNSIKPLQHFRQKFDSNLAGELIICRPILEWASTDSKDVVSLSECFDPMWKSNRSNSKSRGGTMKTKAKQIHILLILVALLVGDLAQQPAQAATGTSIAVNTFRDEINDNAQCSLREAILAANTNTPIGGCPAGHPTLADTIELSPGTYTLTISGADEDDAHTGDLDIRGTLNLVVQDAGQATIQGAEGWNDRIFHILSGRVTLSHVIIQHGHREDFNSSDPSADDGGGILNEGVLTLNDAIVVNNAARNGGGLYNHGRLVLNRSIIKDNQTTSNTGGTGGGGIFNEGTLVLNDSQVSTNSARTSGGGIYNLSGTVTLNASAVISNTAITFSGGGLVNEVGAGAMVLNHSLVSGNSSRFDGAGIFNRATLKLSHSTVTENQTQLIGVDSGGGGIFNSGTCTLDTSTLSQNHAVFGGGLYNVIWYVDSHHGLLCQNHAVFGGGLYNSGQCTILESAIRDNEAVFGGGGIENYIEKSLTVERSTISNNTAGGNGGGIDNFFGHSSLFNSTVSGNRAGLNGGGIHNNGVVLANQQLVTSTTTLSFVTITDNTADADEDEHGDGGGIFNVAHSLGNQGVVRLHQAILAGNHDRSAADKHPDCSGPIDSLGFNLVGNDTGCSGFSGLFTMPGDIVGTGSSPIDPKLGPLQDNGGPTLTHALLAGSPAIENGNNTTCPASDQRGFPRPTNAFEDSLARARCDIGSFEISRRVSLGGVGTSELTPIAGTTLPDVRLTFTLTWTHPVQWRKLDVLDLQVGEGLETVLWVRFTESQDDSGNDASTFSLIDGHGNVIGSGSAGEDTVLETETARLHLEESFFQAAGVQDPTVIVHFTVSFKQLAAGHHYPVFLSATDDDGNSQEAEMAGMWGVGSFVYLPWTSQP</sequence>
<dbReference type="AlphaFoldDB" id="A0A540VBQ5"/>